<evidence type="ECO:0000313" key="2">
    <source>
        <dbReference type="Proteomes" id="UP001652620"/>
    </source>
</evidence>
<dbReference type="InterPro" id="IPR004875">
    <property type="entry name" value="DDE_SF_endonuclease_dom"/>
</dbReference>
<organism evidence="2 3">
    <name type="scientific">Bactrocera dorsalis</name>
    <name type="common">Oriental fruit fly</name>
    <name type="synonym">Dacus dorsalis</name>
    <dbReference type="NCBI Taxonomy" id="27457"/>
    <lineage>
        <taxon>Eukaryota</taxon>
        <taxon>Metazoa</taxon>
        <taxon>Ecdysozoa</taxon>
        <taxon>Arthropoda</taxon>
        <taxon>Hexapoda</taxon>
        <taxon>Insecta</taxon>
        <taxon>Pterygota</taxon>
        <taxon>Neoptera</taxon>
        <taxon>Endopterygota</taxon>
        <taxon>Diptera</taxon>
        <taxon>Brachycera</taxon>
        <taxon>Muscomorpha</taxon>
        <taxon>Tephritoidea</taxon>
        <taxon>Tephritidae</taxon>
        <taxon>Bactrocera</taxon>
        <taxon>Bactrocera</taxon>
    </lineage>
</organism>
<protein>
    <submittedName>
        <fullName evidence="3">Jerky protein homolog-like</fullName>
    </submittedName>
</protein>
<dbReference type="Pfam" id="PF03184">
    <property type="entry name" value="DDE_1"/>
    <property type="match status" value="1"/>
</dbReference>
<dbReference type="RefSeq" id="XP_049302220.1">
    <property type="nucleotide sequence ID" value="XM_049446263.1"/>
</dbReference>
<proteinExistence type="predicted"/>
<dbReference type="Proteomes" id="UP001652620">
    <property type="component" value="Chromosome 1"/>
</dbReference>
<gene>
    <name evidence="3" type="primary">LOC125775612</name>
</gene>
<keyword evidence="2" id="KW-1185">Reference proteome</keyword>
<evidence type="ECO:0000313" key="3">
    <source>
        <dbReference type="RefSeq" id="XP_049302220.1"/>
    </source>
</evidence>
<dbReference type="GeneID" id="125775612"/>
<reference evidence="3" key="2">
    <citation type="submission" date="2025-08" db="UniProtKB">
        <authorList>
            <consortium name="RefSeq"/>
        </authorList>
    </citation>
    <scope>IDENTIFICATION</scope>
    <source>
        <tissue evidence="3">Adult</tissue>
    </source>
</reference>
<reference evidence="2" key="1">
    <citation type="submission" date="2025-05" db="UniProtKB">
        <authorList>
            <consortium name="RefSeq"/>
        </authorList>
    </citation>
    <scope>NUCLEOTIDE SEQUENCE [LARGE SCALE GENOMIC DNA]</scope>
</reference>
<evidence type="ECO:0000259" key="1">
    <source>
        <dbReference type="Pfam" id="PF03184"/>
    </source>
</evidence>
<accession>A0ABM3IZ11</accession>
<name>A0ABM3IZ11_BACDO</name>
<feature type="domain" description="DDE-1" evidence="1">
    <location>
        <begin position="1"/>
        <end position="73"/>
    </location>
</feature>
<sequence length="161" mass="18511">MFMPLNVTPLIQPMDQNAIRLTKLFYRNSLLASIVATGTDVIKALKKLTLRDAIGYLDLAWQRLEKETIAKCWTNILSSIEDEKDCDVDIPLATLRERICLPINCQQERAIELLHSINPEVSFSIADINEWTEDFPNSTETNEVVMKVKARIVIWKDHIQE</sequence>